<dbReference type="eggNOG" id="KOG1543">
    <property type="taxonomic scope" value="Eukaryota"/>
</dbReference>
<evidence type="ECO:0008006" key="8">
    <source>
        <dbReference type="Google" id="ProtNLM"/>
    </source>
</evidence>
<dbReference type="PROSITE" id="PS00640">
    <property type="entry name" value="THIOL_PROTEASE_ASN"/>
    <property type="match status" value="1"/>
</dbReference>
<dbReference type="FunFam" id="3.90.70.10:FF:000207">
    <property type="entry name" value="Putative cysteine proteinase"/>
    <property type="match status" value="1"/>
</dbReference>
<dbReference type="EnsemblPlants" id="LPERR09G15720.1">
    <property type="protein sequence ID" value="LPERR09G15720.1"/>
    <property type="gene ID" value="LPERR09G15720"/>
</dbReference>
<dbReference type="Pfam" id="PF00112">
    <property type="entry name" value="Peptidase_C1"/>
    <property type="match status" value="1"/>
</dbReference>
<dbReference type="InterPro" id="IPR025660">
    <property type="entry name" value="Pept_his_AS"/>
</dbReference>
<dbReference type="Gramene" id="LPERR09G15720.1">
    <property type="protein sequence ID" value="LPERR09G15720.1"/>
    <property type="gene ID" value="LPERR09G15720"/>
</dbReference>
<dbReference type="GO" id="GO:0006508">
    <property type="term" value="P:proteolysis"/>
    <property type="evidence" value="ECO:0007669"/>
    <property type="project" value="InterPro"/>
</dbReference>
<evidence type="ECO:0000256" key="3">
    <source>
        <dbReference type="ARBA" id="ARBA00023157"/>
    </source>
</evidence>
<dbReference type="SUPFAM" id="SSF54001">
    <property type="entry name" value="Cysteine proteinases"/>
    <property type="match status" value="1"/>
</dbReference>
<dbReference type="InterPro" id="IPR039417">
    <property type="entry name" value="Peptidase_C1A_papain-like"/>
</dbReference>
<dbReference type="PROSITE" id="PS00139">
    <property type="entry name" value="THIOL_PROTEASE_CYS"/>
    <property type="match status" value="1"/>
</dbReference>
<evidence type="ECO:0000313" key="6">
    <source>
        <dbReference type="EnsemblPlants" id="LPERR09G15720.1"/>
    </source>
</evidence>
<proteinExistence type="inferred from homology"/>
<dbReference type="SMART" id="SM00645">
    <property type="entry name" value="Pept_C1"/>
    <property type="match status" value="1"/>
</dbReference>
<evidence type="ECO:0000313" key="7">
    <source>
        <dbReference type="Proteomes" id="UP000032180"/>
    </source>
</evidence>
<dbReference type="Pfam" id="PF08246">
    <property type="entry name" value="Inhibitor_I29"/>
    <property type="match status" value="1"/>
</dbReference>
<dbReference type="Proteomes" id="UP000032180">
    <property type="component" value="Chromosome 9"/>
</dbReference>
<dbReference type="InterPro" id="IPR038765">
    <property type="entry name" value="Papain-like_cys_pep_sf"/>
</dbReference>
<reference evidence="6 7" key="1">
    <citation type="submission" date="2012-08" db="EMBL/GenBank/DDBJ databases">
        <title>Oryza genome evolution.</title>
        <authorList>
            <person name="Wing R.A."/>
        </authorList>
    </citation>
    <scope>NUCLEOTIDE SEQUENCE</scope>
</reference>
<dbReference type="SMART" id="SM00848">
    <property type="entry name" value="Inhibitor_I29"/>
    <property type="match status" value="1"/>
</dbReference>
<dbReference type="InterPro" id="IPR013128">
    <property type="entry name" value="Peptidase_C1A"/>
</dbReference>
<dbReference type="GO" id="GO:0008234">
    <property type="term" value="F:cysteine-type peptidase activity"/>
    <property type="evidence" value="ECO:0007669"/>
    <property type="project" value="InterPro"/>
</dbReference>
<dbReference type="CDD" id="cd02248">
    <property type="entry name" value="Peptidase_C1A"/>
    <property type="match status" value="1"/>
</dbReference>
<dbReference type="PROSITE" id="PS00639">
    <property type="entry name" value="THIOL_PROTEASE_HIS"/>
    <property type="match status" value="1"/>
</dbReference>
<feature type="domain" description="Peptidase C1A papain C-terminal" evidence="4">
    <location>
        <begin position="77"/>
        <end position="287"/>
    </location>
</feature>
<comment type="similarity">
    <text evidence="1">Belongs to the peptidase C1 family.</text>
</comment>
<dbReference type="InterPro" id="IPR000169">
    <property type="entry name" value="Pept_cys_AS"/>
</dbReference>
<dbReference type="InterPro" id="IPR025661">
    <property type="entry name" value="Pept_asp_AS"/>
</dbReference>
<feature type="domain" description="Cathepsin propeptide inhibitor" evidence="5">
    <location>
        <begin position="6"/>
        <end position="48"/>
    </location>
</feature>
<keyword evidence="7" id="KW-1185">Reference proteome</keyword>
<dbReference type="Gene3D" id="3.90.70.10">
    <property type="entry name" value="Cysteine proteinases"/>
    <property type="match status" value="1"/>
</dbReference>
<dbReference type="AlphaFoldDB" id="A0A0D9XGV0"/>
<reference evidence="6" key="3">
    <citation type="submission" date="2015-04" db="UniProtKB">
        <authorList>
            <consortium name="EnsemblPlants"/>
        </authorList>
    </citation>
    <scope>IDENTIFICATION</scope>
</reference>
<sequence>MDLAGDNESRRFEAFKANARYVNEFNKKEGMTYELRLNQFADMTFEEFAVKYAGAKVDAAALSSVPEADEEELVSFAPTVWDWRHHGVVTPVKNQNPCGSCWAFSSVGTVESAYAIATKRLLRLSEQQVLDCSDAGDCNGGWPSKVLQDFAVKKGIALDQRGYPPYYPAYQAKKLQCRTVAGKPVVKINGFGAVPFSDEIALKQRVYKQPVSVLVKADGVYSGPCGASLNHAVMVVGYSVTRDNIKYWIVKNSWGTGWGERGYIRMKRDVTAKEDFCGIAMYGMYPIMKTVPISMVADE</sequence>
<evidence type="ECO:0000259" key="5">
    <source>
        <dbReference type="SMART" id="SM00848"/>
    </source>
</evidence>
<reference evidence="7" key="2">
    <citation type="submission" date="2013-12" db="EMBL/GenBank/DDBJ databases">
        <authorList>
            <person name="Yu Y."/>
            <person name="Lee S."/>
            <person name="de Baynast K."/>
            <person name="Wissotski M."/>
            <person name="Liu L."/>
            <person name="Talag J."/>
            <person name="Goicoechea J."/>
            <person name="Angelova A."/>
            <person name="Jetty R."/>
            <person name="Kudrna D."/>
            <person name="Golser W."/>
            <person name="Rivera L."/>
            <person name="Zhang J."/>
            <person name="Wing R."/>
        </authorList>
    </citation>
    <scope>NUCLEOTIDE SEQUENCE</scope>
</reference>
<keyword evidence="2" id="KW-0732">Signal</keyword>
<dbReference type="PRINTS" id="PR00705">
    <property type="entry name" value="PAPAIN"/>
</dbReference>
<dbReference type="PANTHER" id="PTHR12411">
    <property type="entry name" value="CYSTEINE PROTEASE FAMILY C1-RELATED"/>
    <property type="match status" value="1"/>
</dbReference>
<dbReference type="STRING" id="77586.A0A0D9XGV0"/>
<dbReference type="HOGENOM" id="CLU_012184_1_0_1"/>
<evidence type="ECO:0000259" key="4">
    <source>
        <dbReference type="SMART" id="SM00645"/>
    </source>
</evidence>
<protein>
    <recommendedName>
        <fullName evidence="8">Peptidase C1A papain C-terminal domain-containing protein</fullName>
    </recommendedName>
</protein>
<evidence type="ECO:0000256" key="2">
    <source>
        <dbReference type="ARBA" id="ARBA00022729"/>
    </source>
</evidence>
<dbReference type="InterPro" id="IPR000668">
    <property type="entry name" value="Peptidase_C1A_C"/>
</dbReference>
<name>A0A0D9XGV0_9ORYZ</name>
<dbReference type="InterPro" id="IPR013201">
    <property type="entry name" value="Prot_inhib_I29"/>
</dbReference>
<keyword evidence="3" id="KW-1015">Disulfide bond</keyword>
<organism evidence="6 7">
    <name type="scientific">Leersia perrieri</name>
    <dbReference type="NCBI Taxonomy" id="77586"/>
    <lineage>
        <taxon>Eukaryota</taxon>
        <taxon>Viridiplantae</taxon>
        <taxon>Streptophyta</taxon>
        <taxon>Embryophyta</taxon>
        <taxon>Tracheophyta</taxon>
        <taxon>Spermatophyta</taxon>
        <taxon>Magnoliopsida</taxon>
        <taxon>Liliopsida</taxon>
        <taxon>Poales</taxon>
        <taxon>Poaceae</taxon>
        <taxon>BOP clade</taxon>
        <taxon>Oryzoideae</taxon>
        <taxon>Oryzeae</taxon>
        <taxon>Oryzinae</taxon>
        <taxon>Leersia</taxon>
    </lineage>
</organism>
<evidence type="ECO:0000256" key="1">
    <source>
        <dbReference type="ARBA" id="ARBA00008455"/>
    </source>
</evidence>
<accession>A0A0D9XGV0</accession>